<evidence type="ECO:0000313" key="10">
    <source>
        <dbReference type="EMBL" id="MBU3843768.1"/>
    </source>
</evidence>
<comment type="cofactor">
    <cofactor evidence="2 8 9">
        <name>Mg(2+)</name>
        <dbReference type="ChEBI" id="CHEBI:18420"/>
    </cofactor>
</comment>
<organism evidence="10 11">
    <name type="scientific">Candidatus Anaerobiospirillum pullicola</name>
    <dbReference type="NCBI Taxonomy" id="2838451"/>
    <lineage>
        <taxon>Bacteria</taxon>
        <taxon>Pseudomonadati</taxon>
        <taxon>Pseudomonadota</taxon>
        <taxon>Gammaproteobacteria</taxon>
        <taxon>Aeromonadales</taxon>
        <taxon>Succinivibrionaceae</taxon>
        <taxon>Anaerobiospirillum</taxon>
    </lineage>
</organism>
<evidence type="ECO:0000256" key="4">
    <source>
        <dbReference type="ARBA" id="ARBA00022723"/>
    </source>
</evidence>
<name>A0A948TFM4_9GAMM</name>
<keyword evidence="6" id="KW-0804">Transcription</keyword>
<dbReference type="EMBL" id="JAHLFE010000050">
    <property type="protein sequence ID" value="MBU3843768.1"/>
    <property type="molecule type" value="Genomic_DNA"/>
</dbReference>
<dbReference type="GO" id="GO:0006020">
    <property type="term" value="P:inositol metabolic process"/>
    <property type="evidence" value="ECO:0007669"/>
    <property type="project" value="TreeGrafter"/>
</dbReference>
<keyword evidence="4 8" id="KW-0479">Metal-binding</keyword>
<protein>
    <recommendedName>
        <fullName evidence="9">Inositol-1-monophosphatase</fullName>
        <ecNumber evidence="9">3.1.3.25</ecNumber>
    </recommendedName>
</protein>
<dbReference type="AlphaFoldDB" id="A0A948TFM4"/>
<keyword evidence="6" id="KW-0889">Transcription antitermination</keyword>
<feature type="binding site" evidence="8">
    <location>
        <position position="87"/>
    </location>
    <ligand>
        <name>Mg(2+)</name>
        <dbReference type="ChEBI" id="CHEBI:18420"/>
        <label>1</label>
        <note>catalytic</note>
    </ligand>
</feature>
<comment type="similarity">
    <text evidence="3 9">Belongs to the inositol monophosphatase superfamily.</text>
</comment>
<reference evidence="10" key="2">
    <citation type="submission" date="2021-04" db="EMBL/GenBank/DDBJ databases">
        <authorList>
            <person name="Gilroy R."/>
        </authorList>
    </citation>
    <scope>NUCLEOTIDE SEQUENCE</scope>
    <source>
        <strain evidence="10">378</strain>
    </source>
</reference>
<evidence type="ECO:0000256" key="2">
    <source>
        <dbReference type="ARBA" id="ARBA00001946"/>
    </source>
</evidence>
<feature type="binding site" evidence="8">
    <location>
        <position position="212"/>
    </location>
    <ligand>
        <name>Mg(2+)</name>
        <dbReference type="ChEBI" id="CHEBI:18420"/>
        <label>1</label>
        <note>catalytic</note>
    </ligand>
</feature>
<dbReference type="InterPro" id="IPR022337">
    <property type="entry name" value="Inositol_monophosphatase_SuhB"/>
</dbReference>
<evidence type="ECO:0000256" key="7">
    <source>
        <dbReference type="ARBA" id="ARBA00022842"/>
    </source>
</evidence>
<evidence type="ECO:0000256" key="5">
    <source>
        <dbReference type="ARBA" id="ARBA00022801"/>
    </source>
</evidence>
<dbReference type="GO" id="GO:0008934">
    <property type="term" value="F:inositol monophosphate 1-phosphatase activity"/>
    <property type="evidence" value="ECO:0007669"/>
    <property type="project" value="InterPro"/>
</dbReference>
<dbReference type="PRINTS" id="PR00377">
    <property type="entry name" value="IMPHPHTASES"/>
</dbReference>
<dbReference type="Proteomes" id="UP000733611">
    <property type="component" value="Unassembled WGS sequence"/>
</dbReference>
<evidence type="ECO:0000256" key="6">
    <source>
        <dbReference type="ARBA" id="ARBA00022814"/>
    </source>
</evidence>
<reference evidence="10" key="1">
    <citation type="journal article" date="2021" name="PeerJ">
        <title>Extensive microbial diversity within the chicken gut microbiome revealed by metagenomics and culture.</title>
        <authorList>
            <person name="Gilroy R."/>
            <person name="Ravi A."/>
            <person name="Getino M."/>
            <person name="Pursley I."/>
            <person name="Horton D.L."/>
            <person name="Alikhan N.F."/>
            <person name="Baker D."/>
            <person name="Gharbi K."/>
            <person name="Hall N."/>
            <person name="Watson M."/>
            <person name="Adriaenssens E.M."/>
            <person name="Foster-Nyarko E."/>
            <person name="Jarju S."/>
            <person name="Secka A."/>
            <person name="Antonio M."/>
            <person name="Oren A."/>
            <person name="Chaudhuri R.R."/>
            <person name="La Ragione R."/>
            <person name="Hildebrand F."/>
            <person name="Pallen M.J."/>
        </authorList>
    </citation>
    <scope>NUCLEOTIDE SEQUENCE</scope>
    <source>
        <strain evidence="10">378</strain>
    </source>
</reference>
<dbReference type="SUPFAM" id="SSF56655">
    <property type="entry name" value="Carbohydrate phosphatase"/>
    <property type="match status" value="1"/>
</dbReference>
<dbReference type="Gene3D" id="3.30.540.10">
    <property type="entry name" value="Fructose-1,6-Bisphosphatase, subunit A, domain 1"/>
    <property type="match status" value="1"/>
</dbReference>
<keyword evidence="7 8" id="KW-0460">Magnesium</keyword>
<feature type="binding site" evidence="8">
    <location>
        <position position="86"/>
    </location>
    <ligand>
        <name>Mg(2+)</name>
        <dbReference type="ChEBI" id="CHEBI:18420"/>
        <label>1</label>
        <note>catalytic</note>
    </ligand>
</feature>
<evidence type="ECO:0000256" key="8">
    <source>
        <dbReference type="PIRSR" id="PIRSR600760-2"/>
    </source>
</evidence>
<evidence type="ECO:0000256" key="1">
    <source>
        <dbReference type="ARBA" id="ARBA00001033"/>
    </source>
</evidence>
<comment type="caution">
    <text evidence="10">The sequence shown here is derived from an EMBL/GenBank/DDBJ whole genome shotgun (WGS) entry which is preliminary data.</text>
</comment>
<dbReference type="InterPro" id="IPR020583">
    <property type="entry name" value="Inositol_monoP_metal-BS"/>
</dbReference>
<evidence type="ECO:0000313" key="11">
    <source>
        <dbReference type="Proteomes" id="UP000733611"/>
    </source>
</evidence>
<proteinExistence type="inferred from homology"/>
<sequence>MPNPMLTIAVRAARAAGNLISRNLGQGTFAVEEKAKNDLVTDIDKECERTVASILLKAYRDHSILGEENQVQGNKDSEYKWIIDPIDGTTNFVKGIPHSSVSIALQHKGITTVGVVYDPIANELFTAARGEGAYMNGHRIRVSSLQSLDSAIVCTAFPVRYRERMNDYLPLFAKLINNCADVRRTGCASLDLCYTACGRFDAYLEQGLKPWDFSAGELIVREAGGVATDFMGTPNFTRTGNIVVGNPYLVQALLNKVCDPQNLAGTLR</sequence>
<dbReference type="FunFam" id="3.30.540.10:FF:000003">
    <property type="entry name" value="Inositol-1-monophosphatase"/>
    <property type="match status" value="1"/>
</dbReference>
<evidence type="ECO:0000256" key="9">
    <source>
        <dbReference type="RuleBase" id="RU364068"/>
    </source>
</evidence>
<keyword evidence="5 9" id="KW-0378">Hydrolase</keyword>
<dbReference type="EC" id="3.1.3.25" evidence="9"/>
<dbReference type="PRINTS" id="PR01959">
    <property type="entry name" value="SBIMPHPHTASE"/>
</dbReference>
<feature type="binding site" evidence="8">
    <location>
        <position position="84"/>
    </location>
    <ligand>
        <name>Mg(2+)</name>
        <dbReference type="ChEBI" id="CHEBI:18420"/>
        <label>1</label>
        <note>catalytic</note>
    </ligand>
</feature>
<dbReference type="PROSITE" id="PS00629">
    <property type="entry name" value="IMP_1"/>
    <property type="match status" value="1"/>
</dbReference>
<comment type="catalytic activity">
    <reaction evidence="1 9">
        <text>a myo-inositol phosphate + H2O = myo-inositol + phosphate</text>
        <dbReference type="Rhea" id="RHEA:24056"/>
        <dbReference type="ChEBI" id="CHEBI:15377"/>
        <dbReference type="ChEBI" id="CHEBI:17268"/>
        <dbReference type="ChEBI" id="CHEBI:43474"/>
        <dbReference type="ChEBI" id="CHEBI:84139"/>
        <dbReference type="EC" id="3.1.3.25"/>
    </reaction>
</comment>
<dbReference type="CDD" id="cd01639">
    <property type="entry name" value="IMPase"/>
    <property type="match status" value="1"/>
</dbReference>
<dbReference type="Pfam" id="PF00459">
    <property type="entry name" value="Inositol_P"/>
    <property type="match status" value="1"/>
</dbReference>
<dbReference type="PANTHER" id="PTHR20854:SF4">
    <property type="entry name" value="INOSITOL-1-MONOPHOSPHATASE-RELATED"/>
    <property type="match status" value="1"/>
</dbReference>
<gene>
    <name evidence="10" type="ORF">H9847_02695</name>
</gene>
<dbReference type="PANTHER" id="PTHR20854">
    <property type="entry name" value="INOSITOL MONOPHOSPHATASE"/>
    <property type="match status" value="1"/>
</dbReference>
<feature type="binding site" evidence="8">
    <location>
        <position position="67"/>
    </location>
    <ligand>
        <name>Mg(2+)</name>
        <dbReference type="ChEBI" id="CHEBI:18420"/>
        <label>1</label>
        <note>catalytic</note>
    </ligand>
</feature>
<dbReference type="GO" id="GO:0007165">
    <property type="term" value="P:signal transduction"/>
    <property type="evidence" value="ECO:0007669"/>
    <property type="project" value="TreeGrafter"/>
</dbReference>
<dbReference type="GO" id="GO:0031564">
    <property type="term" value="P:transcription antitermination"/>
    <property type="evidence" value="ECO:0007669"/>
    <property type="project" value="UniProtKB-KW"/>
</dbReference>
<evidence type="ECO:0000256" key="3">
    <source>
        <dbReference type="ARBA" id="ARBA00009759"/>
    </source>
</evidence>
<dbReference type="InterPro" id="IPR000760">
    <property type="entry name" value="Inositol_monophosphatase-like"/>
</dbReference>
<dbReference type="Gene3D" id="3.40.190.80">
    <property type="match status" value="1"/>
</dbReference>
<dbReference type="InterPro" id="IPR033942">
    <property type="entry name" value="IMPase"/>
</dbReference>
<keyword evidence="6" id="KW-0805">Transcription regulation</keyword>
<accession>A0A948TFM4</accession>
<dbReference type="GO" id="GO:0046872">
    <property type="term" value="F:metal ion binding"/>
    <property type="evidence" value="ECO:0007669"/>
    <property type="project" value="UniProtKB-KW"/>
</dbReference>